<dbReference type="Gene3D" id="1.10.1660.10">
    <property type="match status" value="1"/>
</dbReference>
<organism evidence="1">
    <name type="scientific">Jonesiaceae bacterium BS-20</name>
    <dbReference type="NCBI Taxonomy" id="3120821"/>
    <lineage>
        <taxon>Bacteria</taxon>
        <taxon>Bacillati</taxon>
        <taxon>Actinomycetota</taxon>
        <taxon>Actinomycetes</taxon>
        <taxon>Micrococcales</taxon>
        <taxon>Jonesiaceae</taxon>
    </lineage>
</organism>
<dbReference type="EMBL" id="CP146203">
    <property type="protein sequence ID" value="XBH21687.1"/>
    <property type="molecule type" value="Genomic_DNA"/>
</dbReference>
<accession>A0AAU7DWM4</accession>
<dbReference type="AlphaFoldDB" id="A0AAU7DWM4"/>
<protein>
    <recommendedName>
        <fullName evidence="2">MerR family transcriptional regulator</fullName>
    </recommendedName>
</protein>
<gene>
    <name evidence="1" type="ORF">V5R04_00205</name>
</gene>
<name>A0AAU7DWM4_9MICO</name>
<sequence length="69" mass="7182">MTASVESLIELQEAAKLLPGTTPGTLRRWADAGIVAHVRLPGGRLWFDPEDVKALMIVVEPSGGGSGVG</sequence>
<dbReference type="InterPro" id="IPR009061">
    <property type="entry name" value="DNA-bd_dom_put_sf"/>
</dbReference>
<evidence type="ECO:0008006" key="2">
    <source>
        <dbReference type="Google" id="ProtNLM"/>
    </source>
</evidence>
<reference evidence="1" key="1">
    <citation type="submission" date="2024-02" db="EMBL/GenBank/DDBJ databases">
        <title>Tomenella chthoni gen. nov. sp. nov., a member of the family Jonesiaceae isolated from bat guano.</title>
        <authorList>
            <person name="Miller S.L."/>
            <person name="King J."/>
            <person name="Sankaranarayanan K."/>
            <person name="Lawson P.A."/>
        </authorList>
    </citation>
    <scope>NUCLEOTIDE SEQUENCE</scope>
    <source>
        <strain evidence="1">BS-20</strain>
    </source>
</reference>
<evidence type="ECO:0000313" key="1">
    <source>
        <dbReference type="EMBL" id="XBH21687.1"/>
    </source>
</evidence>
<dbReference type="SUPFAM" id="SSF46955">
    <property type="entry name" value="Putative DNA-binding domain"/>
    <property type="match status" value="1"/>
</dbReference>
<proteinExistence type="predicted"/>